<dbReference type="PANTHER" id="PTHR45632:SF26">
    <property type="entry name" value="BTB DOMAIN-CONTAINING PROTEIN"/>
    <property type="match status" value="1"/>
</dbReference>
<dbReference type="SMART" id="SM00225">
    <property type="entry name" value="BTB"/>
    <property type="match status" value="1"/>
</dbReference>
<keyword evidence="2" id="KW-0677">Repeat</keyword>
<dbReference type="SUPFAM" id="SSF63825">
    <property type="entry name" value="YWTD domain"/>
    <property type="match status" value="1"/>
</dbReference>
<evidence type="ECO:0000256" key="2">
    <source>
        <dbReference type="ARBA" id="ARBA00022737"/>
    </source>
</evidence>
<dbReference type="InterPro" id="IPR000210">
    <property type="entry name" value="BTB/POZ_dom"/>
</dbReference>
<dbReference type="Gene3D" id="2.120.10.80">
    <property type="entry name" value="Kelch-type beta propeller"/>
    <property type="match status" value="2"/>
</dbReference>
<dbReference type="SUPFAM" id="SSF54695">
    <property type="entry name" value="POZ domain"/>
    <property type="match status" value="1"/>
</dbReference>
<feature type="region of interest" description="Disordered" evidence="3">
    <location>
        <begin position="288"/>
        <end position="312"/>
    </location>
</feature>
<protein>
    <recommendedName>
        <fullName evidence="4">BTB domain-containing protein</fullName>
    </recommendedName>
</protein>
<evidence type="ECO:0000256" key="1">
    <source>
        <dbReference type="ARBA" id="ARBA00022441"/>
    </source>
</evidence>
<dbReference type="Pfam" id="PF07707">
    <property type="entry name" value="BACK"/>
    <property type="match status" value="1"/>
</dbReference>
<dbReference type="Pfam" id="PF24681">
    <property type="entry name" value="Kelch_KLHDC2_KLHL20_DRC7"/>
    <property type="match status" value="1"/>
</dbReference>
<keyword evidence="1" id="KW-0880">Kelch repeat</keyword>
<dbReference type="PRINTS" id="PR00501">
    <property type="entry name" value="KELCHREPEAT"/>
</dbReference>
<sequence length="765" mass="84332">MVSTMSGSSESLRDAEGSNVYVFEDKEYHNNVLDNLNMLRKNKQFCDVILQIGNHQDVHEIYAHKVVLSSASPYLLELFSSDSTATATGVQQYKLLSGNYDIEAFDCIIDYAYTARLEVPVDKVRDIYGIASRLKMSSIAYECGQYLLSSLTADNCLDVRSIRGVLNDQFLLASVDNYIRLNMPDIVQNKCLDALPKVQVEVLLNSDEERAAINEKHAFNMVVEWIRASFDRELLNATNICEKMFMLFVNKLDKRLHDCNEIESGTTDDSDLIQDYKRESRRLSFPAKEAAKGAPNGQNGHHNHQKPCKSNGSALPAKSRQFMFTRSDSESSLSSLADDDNENDWKVLSVCVGGKHTLIGLIIVSGKLFVLTVKLRINSPMNSPNNSRHHSLEKPELYCLIPPMSSARCAVGTAMFAGKLFVCGGYDRGECLKTVEVYDEQTNRWHKLDPMSVPRGRFDITVVDDNVYAIGGCDGQNELNSAEMYDSVSREWTSIPNCPVVRSNAGVCSLEGNVYVIGGWNGQRGLTRCDVYNPKTQEWLEIQALNTGRYQTGVAVLGHNIYAVGGCDSWTCLNSAEVYTTGTGWQSIAPLHTARRGCGVVAFNGKIYAIGGHDGVRALCSVEVYDPNTDQWTSGPPLTSCRANVGVAVVDKRLYAVGGFNGKAFLNTVEFLDLETNEWTTSVSKCDITDDHNHETNGGQHSENGCLTRERNNNDINGKSNGCCGGDGLNDGSYSYATFHSSVSKTKGSLNSEPLVEVEETTAGH</sequence>
<evidence type="ECO:0000256" key="3">
    <source>
        <dbReference type="SAM" id="MobiDB-lite"/>
    </source>
</evidence>
<dbReference type="EMBL" id="OC920763">
    <property type="protein sequence ID" value="CAD7652792.1"/>
    <property type="molecule type" value="Genomic_DNA"/>
</dbReference>
<gene>
    <name evidence="5" type="ORF">ONB1V03_LOCUS9451</name>
</gene>
<dbReference type="SMART" id="SM00612">
    <property type="entry name" value="Kelch"/>
    <property type="match status" value="6"/>
</dbReference>
<dbReference type="SUPFAM" id="SSF117281">
    <property type="entry name" value="Kelch motif"/>
    <property type="match status" value="1"/>
</dbReference>
<dbReference type="Pfam" id="PF00651">
    <property type="entry name" value="BTB"/>
    <property type="match status" value="1"/>
</dbReference>
<feature type="compositionally biased region" description="Acidic residues" evidence="3">
    <location>
        <begin position="756"/>
        <end position="765"/>
    </location>
</feature>
<dbReference type="GO" id="GO:0003779">
    <property type="term" value="F:actin binding"/>
    <property type="evidence" value="ECO:0007669"/>
    <property type="project" value="UniProtKB-KW"/>
</dbReference>
<evidence type="ECO:0000313" key="5">
    <source>
        <dbReference type="EMBL" id="CAD7652792.1"/>
    </source>
</evidence>
<dbReference type="Proteomes" id="UP000728032">
    <property type="component" value="Unassembled WGS sequence"/>
</dbReference>
<name>A0A7R9M3B7_9ACAR</name>
<feature type="domain" description="BTB" evidence="4">
    <location>
        <begin position="46"/>
        <end position="121"/>
    </location>
</feature>
<proteinExistence type="predicted"/>
<accession>A0A7R9M3B7</accession>
<dbReference type="CDD" id="cd18306">
    <property type="entry name" value="BTB_POZ_NS1BP"/>
    <property type="match status" value="1"/>
</dbReference>
<evidence type="ECO:0000259" key="4">
    <source>
        <dbReference type="PROSITE" id="PS50097"/>
    </source>
</evidence>
<feature type="region of interest" description="Disordered" evidence="3">
    <location>
        <begin position="744"/>
        <end position="765"/>
    </location>
</feature>
<dbReference type="InterPro" id="IPR015915">
    <property type="entry name" value="Kelch-typ_b-propeller"/>
</dbReference>
<dbReference type="AlphaFoldDB" id="A0A7R9M3B7"/>
<evidence type="ECO:0000313" key="6">
    <source>
        <dbReference type="Proteomes" id="UP000728032"/>
    </source>
</evidence>
<dbReference type="InterPro" id="IPR011705">
    <property type="entry name" value="BACK"/>
</dbReference>
<dbReference type="Pfam" id="PF01344">
    <property type="entry name" value="Kelch_1"/>
    <property type="match status" value="2"/>
</dbReference>
<dbReference type="Gene3D" id="3.30.710.10">
    <property type="entry name" value="Potassium Channel Kv1.1, Chain A"/>
    <property type="match status" value="1"/>
</dbReference>
<dbReference type="InterPro" id="IPR006652">
    <property type="entry name" value="Kelch_1"/>
</dbReference>
<organism evidence="5">
    <name type="scientific">Oppiella nova</name>
    <dbReference type="NCBI Taxonomy" id="334625"/>
    <lineage>
        <taxon>Eukaryota</taxon>
        <taxon>Metazoa</taxon>
        <taxon>Ecdysozoa</taxon>
        <taxon>Arthropoda</taxon>
        <taxon>Chelicerata</taxon>
        <taxon>Arachnida</taxon>
        <taxon>Acari</taxon>
        <taxon>Acariformes</taxon>
        <taxon>Sarcoptiformes</taxon>
        <taxon>Oribatida</taxon>
        <taxon>Brachypylina</taxon>
        <taxon>Oppioidea</taxon>
        <taxon>Oppiidae</taxon>
        <taxon>Oppiella</taxon>
    </lineage>
</organism>
<dbReference type="InterPro" id="IPR011333">
    <property type="entry name" value="SKP1/BTB/POZ_sf"/>
</dbReference>
<dbReference type="Gene3D" id="1.25.40.420">
    <property type="match status" value="1"/>
</dbReference>
<dbReference type="PROSITE" id="PS50097">
    <property type="entry name" value="BTB"/>
    <property type="match status" value="1"/>
</dbReference>
<reference evidence="5" key="1">
    <citation type="submission" date="2020-11" db="EMBL/GenBank/DDBJ databases">
        <authorList>
            <person name="Tran Van P."/>
        </authorList>
    </citation>
    <scope>NUCLEOTIDE SEQUENCE</scope>
</reference>
<dbReference type="PANTHER" id="PTHR45632">
    <property type="entry name" value="LD33804P"/>
    <property type="match status" value="1"/>
</dbReference>
<keyword evidence="6" id="KW-1185">Reference proteome</keyword>
<dbReference type="EMBL" id="CAJPVJ010005938">
    <property type="protein sequence ID" value="CAG2169979.1"/>
    <property type="molecule type" value="Genomic_DNA"/>
</dbReference>
<dbReference type="OrthoDB" id="45365at2759"/>